<proteinExistence type="predicted"/>
<protein>
    <submittedName>
        <fullName evidence="2">LysR family transcriptional regulator substrate-binding protein</fullName>
    </submittedName>
</protein>
<dbReference type="InterPro" id="IPR005119">
    <property type="entry name" value="LysR_subst-bd"/>
</dbReference>
<accession>A0ABU3Z637</accession>
<organism evidence="2 3">
    <name type="scientific">Veillonella absiana</name>
    <dbReference type="NCBI Taxonomy" id="3079305"/>
    <lineage>
        <taxon>Bacteria</taxon>
        <taxon>Bacillati</taxon>
        <taxon>Bacillota</taxon>
        <taxon>Negativicutes</taxon>
        <taxon>Veillonellales</taxon>
        <taxon>Veillonellaceae</taxon>
        <taxon>Veillonella</taxon>
    </lineage>
</organism>
<dbReference type="EMBL" id="JAWJZB010000001">
    <property type="protein sequence ID" value="MDV5087373.1"/>
    <property type="molecule type" value="Genomic_DNA"/>
</dbReference>
<feature type="domain" description="LysR substrate-binding" evidence="1">
    <location>
        <begin position="18"/>
        <end position="87"/>
    </location>
</feature>
<evidence type="ECO:0000313" key="2">
    <source>
        <dbReference type="EMBL" id="MDV5087373.1"/>
    </source>
</evidence>
<dbReference type="CDD" id="cd05466">
    <property type="entry name" value="PBP2_LTTR_substrate"/>
    <property type="match status" value="1"/>
</dbReference>
<name>A0ABU3Z637_9FIRM</name>
<dbReference type="RefSeq" id="WP_317329375.1">
    <property type="nucleotide sequence ID" value="NZ_JAWJZA010000009.1"/>
</dbReference>
<dbReference type="Pfam" id="PF03466">
    <property type="entry name" value="LysR_substrate"/>
    <property type="match status" value="1"/>
</dbReference>
<dbReference type="Gene3D" id="3.40.190.10">
    <property type="entry name" value="Periplasmic binding protein-like II"/>
    <property type="match status" value="1"/>
</dbReference>
<comment type="caution">
    <text evidence="2">The sequence shown here is derived from an EMBL/GenBank/DDBJ whole genome shotgun (WGS) entry which is preliminary data.</text>
</comment>
<dbReference type="Proteomes" id="UP001272515">
    <property type="component" value="Unassembled WGS sequence"/>
</dbReference>
<evidence type="ECO:0000259" key="1">
    <source>
        <dbReference type="Pfam" id="PF03466"/>
    </source>
</evidence>
<gene>
    <name evidence="2" type="ORF">RVY80_00695</name>
</gene>
<evidence type="ECO:0000313" key="3">
    <source>
        <dbReference type="Proteomes" id="UP001272515"/>
    </source>
</evidence>
<dbReference type="SUPFAM" id="SSF53850">
    <property type="entry name" value="Periplasmic binding protein-like II"/>
    <property type="match status" value="1"/>
</dbReference>
<sequence length="108" mass="12358">MVQLAEQTRAELLPQTVLAGQISIGCGELRSVQELSQHMHNFQQLHPQVTFDLYTGDNSNIQDRLHQGTLDMGLLLEPVDLSKYNYIRSIPRIRGVPLAFNLKWIFQI</sequence>
<keyword evidence="3" id="KW-1185">Reference proteome</keyword>
<reference evidence="2 3" key="1">
    <citation type="submission" date="2023-10" db="EMBL/GenBank/DDBJ databases">
        <title>Veillonella sp. nov., isolated from a pig farm feces dump.</title>
        <authorList>
            <person name="Chang Y.-H."/>
        </authorList>
    </citation>
    <scope>NUCLEOTIDE SEQUENCE [LARGE SCALE GENOMIC DNA]</scope>
    <source>
        <strain evidence="2 3">YH-vei2233</strain>
    </source>
</reference>